<comment type="caution">
    <text evidence="1">The sequence shown here is derived from an EMBL/GenBank/DDBJ whole genome shotgun (WGS) entry which is preliminary data.</text>
</comment>
<accession>A0A699SG11</accession>
<reference evidence="1" key="1">
    <citation type="journal article" date="2019" name="Sci. Rep.">
        <title>Draft genome of Tanacetum cinerariifolium, the natural source of mosquito coil.</title>
        <authorList>
            <person name="Yamashiro T."/>
            <person name="Shiraishi A."/>
            <person name="Satake H."/>
            <person name="Nakayama K."/>
        </authorList>
    </citation>
    <scope>NUCLEOTIDE SEQUENCE</scope>
</reference>
<protein>
    <submittedName>
        <fullName evidence="1">Uncharacterized protein</fullName>
    </submittedName>
</protein>
<name>A0A699SG11_TANCI</name>
<dbReference type="EMBL" id="BKCJ011159679">
    <property type="protein sequence ID" value="GFC96360.1"/>
    <property type="molecule type" value="Genomic_DNA"/>
</dbReference>
<organism evidence="1">
    <name type="scientific">Tanacetum cinerariifolium</name>
    <name type="common">Dalmatian daisy</name>
    <name type="synonym">Chrysanthemum cinerariifolium</name>
    <dbReference type="NCBI Taxonomy" id="118510"/>
    <lineage>
        <taxon>Eukaryota</taxon>
        <taxon>Viridiplantae</taxon>
        <taxon>Streptophyta</taxon>
        <taxon>Embryophyta</taxon>
        <taxon>Tracheophyta</taxon>
        <taxon>Spermatophyta</taxon>
        <taxon>Magnoliopsida</taxon>
        <taxon>eudicotyledons</taxon>
        <taxon>Gunneridae</taxon>
        <taxon>Pentapetalae</taxon>
        <taxon>asterids</taxon>
        <taxon>campanulids</taxon>
        <taxon>Asterales</taxon>
        <taxon>Asteraceae</taxon>
        <taxon>Asteroideae</taxon>
        <taxon>Anthemideae</taxon>
        <taxon>Anthemidinae</taxon>
        <taxon>Tanacetum</taxon>
    </lineage>
</organism>
<sequence length="104" mass="10844">MPVLAITGEQDIETPAATQLPALQAQLKLAGNQRVTTAVVPQKVESHGAKRVEQRAGLPGYHAVWHVGGSVEGIAGAQHAGFVAHSHFKLAAFDVGNLAVHVLV</sequence>
<dbReference type="AlphaFoldDB" id="A0A699SG11"/>
<evidence type="ECO:0000313" key="1">
    <source>
        <dbReference type="EMBL" id="GFC96360.1"/>
    </source>
</evidence>
<proteinExistence type="predicted"/>
<gene>
    <name evidence="1" type="ORF">Tci_868330</name>
</gene>